<dbReference type="AlphaFoldDB" id="X1LBD8"/>
<evidence type="ECO:0000313" key="1">
    <source>
        <dbReference type="EMBL" id="GAI16413.1"/>
    </source>
</evidence>
<gene>
    <name evidence="1" type="ORF">S06H3_13786</name>
</gene>
<name>X1LBD8_9ZZZZ</name>
<protein>
    <submittedName>
        <fullName evidence="1">Uncharacterized protein</fullName>
    </submittedName>
</protein>
<accession>X1LBD8</accession>
<dbReference type="EMBL" id="BARV01006728">
    <property type="protein sequence ID" value="GAI16413.1"/>
    <property type="molecule type" value="Genomic_DNA"/>
</dbReference>
<organism evidence="1">
    <name type="scientific">marine sediment metagenome</name>
    <dbReference type="NCBI Taxonomy" id="412755"/>
    <lineage>
        <taxon>unclassified sequences</taxon>
        <taxon>metagenomes</taxon>
        <taxon>ecological metagenomes</taxon>
    </lineage>
</organism>
<reference evidence="1" key="1">
    <citation type="journal article" date="2014" name="Front. Microbiol.">
        <title>High frequency of phylogenetically diverse reductive dehalogenase-homologous genes in deep subseafloor sedimentary metagenomes.</title>
        <authorList>
            <person name="Kawai M."/>
            <person name="Futagami T."/>
            <person name="Toyoda A."/>
            <person name="Takaki Y."/>
            <person name="Nishi S."/>
            <person name="Hori S."/>
            <person name="Arai W."/>
            <person name="Tsubouchi T."/>
            <person name="Morono Y."/>
            <person name="Uchiyama I."/>
            <person name="Ito T."/>
            <person name="Fujiyama A."/>
            <person name="Inagaki F."/>
            <person name="Takami H."/>
        </authorList>
    </citation>
    <scope>NUCLEOTIDE SEQUENCE</scope>
    <source>
        <strain evidence="1">Expedition CK06-06</strain>
    </source>
</reference>
<sequence>MNGIEEISENLQGIYNPELTGIEKEVLEEIDMLAMGHKWAYLDKKPQYKWLAEWVGPGVFTA</sequence>
<comment type="caution">
    <text evidence="1">The sequence shown here is derived from an EMBL/GenBank/DDBJ whole genome shotgun (WGS) entry which is preliminary data.</text>
</comment>
<proteinExistence type="predicted"/>